<protein>
    <submittedName>
        <fullName evidence="1">Uncharacterized protein</fullName>
    </submittedName>
</protein>
<geneLocation type="plasmid" evidence="1">
    <name>unnamed4</name>
</geneLocation>
<dbReference type="AlphaFoldDB" id="A0A1B2EYP7"/>
<dbReference type="RefSeq" id="WP_099515904.1">
    <property type="nucleotide sequence ID" value="NZ_CP016620.1"/>
</dbReference>
<name>A0A1B2EYP7_9HYPH</name>
<evidence type="ECO:0000313" key="1">
    <source>
        <dbReference type="EMBL" id="ANY85091.1"/>
    </source>
</evidence>
<reference evidence="1" key="1">
    <citation type="submission" date="2016-07" db="EMBL/GenBank/DDBJ databases">
        <title>Microvirga ossetica sp. nov. a new species of rhizobia isolated from root nodules of the legume species Vicia alpestris Steven originated from North Ossetia region in the Caucasus.</title>
        <authorList>
            <person name="Safronova V.I."/>
            <person name="Kuznetsova I.G."/>
            <person name="Sazanova A.L."/>
            <person name="Belimov A."/>
            <person name="Andronov E."/>
            <person name="Osledkin Y.S."/>
            <person name="Onishchuk O.P."/>
            <person name="Kurchak O.N."/>
            <person name="Shaposhnikov A.I."/>
            <person name="Willems A."/>
            <person name="Tikhonovich I.A."/>
        </authorList>
    </citation>
    <scope>NUCLEOTIDE SEQUENCE [LARGE SCALE GENOMIC DNA]</scope>
    <source>
        <strain evidence="1">V5/3M</strain>
        <plasmid evidence="1">unnamed4</plasmid>
    </source>
</reference>
<dbReference type="KEGG" id="moc:BB934_43605"/>
<keyword evidence="1" id="KW-0614">Plasmid</keyword>
<organism evidence="1">
    <name type="scientific">Microvirga ossetica</name>
    <dbReference type="NCBI Taxonomy" id="1882682"/>
    <lineage>
        <taxon>Bacteria</taxon>
        <taxon>Pseudomonadati</taxon>
        <taxon>Pseudomonadota</taxon>
        <taxon>Alphaproteobacteria</taxon>
        <taxon>Hyphomicrobiales</taxon>
        <taxon>Methylobacteriaceae</taxon>
        <taxon>Microvirga</taxon>
    </lineage>
</organism>
<accession>A0A1B2EYP7</accession>
<gene>
    <name evidence="1" type="ORF">BB934_43605</name>
</gene>
<sequence length="82" mass="9042">MTGPGLHILMPDEVPEDQSNNITLAEVVQPERAMEFMVTVLIDGTAIAVSGPFGSMEEAVDQANDLSKHYQLEPIYVRREQA</sequence>
<proteinExistence type="predicted"/>
<dbReference type="EMBL" id="CP016620">
    <property type="protein sequence ID" value="ANY85091.1"/>
    <property type="molecule type" value="Genomic_DNA"/>
</dbReference>
<dbReference type="OrthoDB" id="8019929at2"/>